<evidence type="ECO:0000259" key="4">
    <source>
        <dbReference type="Pfam" id="PF16403"/>
    </source>
</evidence>
<name>A0A1L8RDZ6_9ENTE</name>
<keyword evidence="6" id="KW-1185">Reference proteome</keyword>
<keyword evidence="3" id="KW-0732">Signal</keyword>
<dbReference type="InterPro" id="IPR032179">
    <property type="entry name" value="Cry22Aa_Ig-like"/>
</dbReference>
<feature type="compositionally biased region" description="Low complexity" evidence="2">
    <location>
        <begin position="205"/>
        <end position="228"/>
    </location>
</feature>
<organism evidence="5 6">
    <name type="scientific">Enterococcus canis</name>
    <dbReference type="NCBI Taxonomy" id="214095"/>
    <lineage>
        <taxon>Bacteria</taxon>
        <taxon>Bacillati</taxon>
        <taxon>Bacillota</taxon>
        <taxon>Bacilli</taxon>
        <taxon>Lactobacillales</taxon>
        <taxon>Enterococcaceae</taxon>
        <taxon>Enterococcus</taxon>
    </lineage>
</organism>
<dbReference type="GO" id="GO:0016787">
    <property type="term" value="F:hydrolase activity"/>
    <property type="evidence" value="ECO:0007669"/>
    <property type="project" value="UniProtKB-KW"/>
</dbReference>
<feature type="chain" id="PRO_5039715677" description="Pesticidal crystal protein Cry22Aa Ig-like domain-containing protein" evidence="3">
    <location>
        <begin position="21"/>
        <end position="368"/>
    </location>
</feature>
<keyword evidence="1" id="KW-0378">Hydrolase</keyword>
<dbReference type="Pfam" id="PF16403">
    <property type="entry name" value="Bact_surface_Ig-like"/>
    <property type="match status" value="1"/>
</dbReference>
<gene>
    <name evidence="5" type="ORF">RU97_GL002069</name>
</gene>
<sequence length="368" mass="38850">MKLLLTFLAGLSLWAFSDTADASSEFFFSDFEAPTITGPSYVSLPANADQTDFQQHFQLWDNQTHRLTLHYEPFSTTVPAIFPTVLATADAAGNIATKIVMVEVQPAITPEIHLADQTITAGDPFEPLAEVSATADGEDITAALTIEGDVDTSTPGDYTLLYHVTFQTQQASKERIITVLPAEPAESTPIETSNSSETQPTATSETEPAADTEAVTAAVAEEPTEEVAATPVTQMQIAGQTIVYQNSGQASGQAVIDADSSNGVATWGGAATYSGSDGANTHFIGHNPGAFSVLFSVSLGSTISVTDVEGLTTTYQVDNIVQVDDTGMEVKTKKDYWEEITGTGGGERITLQTCISDTLNLIIFASAA</sequence>
<dbReference type="RefSeq" id="WP_067393263.1">
    <property type="nucleotide sequence ID" value="NZ_JXKH01000005.1"/>
</dbReference>
<dbReference type="InterPro" id="IPR005754">
    <property type="entry name" value="Sortase"/>
</dbReference>
<feature type="signal peptide" evidence="3">
    <location>
        <begin position="1"/>
        <end position="20"/>
    </location>
</feature>
<comment type="caution">
    <text evidence="5">The sequence shown here is derived from an EMBL/GenBank/DDBJ whole genome shotgun (WGS) entry which is preliminary data.</text>
</comment>
<evidence type="ECO:0000256" key="2">
    <source>
        <dbReference type="SAM" id="MobiDB-lite"/>
    </source>
</evidence>
<dbReference type="Pfam" id="PF04203">
    <property type="entry name" value="Sortase"/>
    <property type="match status" value="1"/>
</dbReference>
<evidence type="ECO:0000256" key="1">
    <source>
        <dbReference type="ARBA" id="ARBA00022801"/>
    </source>
</evidence>
<dbReference type="AlphaFoldDB" id="A0A1L8RDZ6"/>
<dbReference type="InterPro" id="IPR023365">
    <property type="entry name" value="Sortase_dom-sf"/>
</dbReference>
<dbReference type="Gene3D" id="2.60.40.10">
    <property type="entry name" value="Immunoglobulins"/>
    <property type="match status" value="1"/>
</dbReference>
<dbReference type="SUPFAM" id="SSF63817">
    <property type="entry name" value="Sortase"/>
    <property type="match status" value="1"/>
</dbReference>
<evidence type="ECO:0000256" key="3">
    <source>
        <dbReference type="SAM" id="SignalP"/>
    </source>
</evidence>
<dbReference type="STRING" id="214095.RU97_GL002069"/>
<protein>
    <recommendedName>
        <fullName evidence="4">Pesticidal crystal protein Cry22Aa Ig-like domain-containing protein</fullName>
    </recommendedName>
</protein>
<evidence type="ECO:0000313" key="6">
    <source>
        <dbReference type="Proteomes" id="UP000181884"/>
    </source>
</evidence>
<dbReference type="Gene3D" id="2.40.260.10">
    <property type="entry name" value="Sortase"/>
    <property type="match status" value="1"/>
</dbReference>
<reference evidence="5 6" key="1">
    <citation type="submission" date="2014-12" db="EMBL/GenBank/DDBJ databases">
        <title>Draft genome sequences of 29 type strains of Enterococci.</title>
        <authorList>
            <person name="Zhong Z."/>
            <person name="Sun Z."/>
            <person name="Liu W."/>
            <person name="Zhang W."/>
            <person name="Zhang H."/>
        </authorList>
    </citation>
    <scope>NUCLEOTIDE SEQUENCE [LARGE SCALE GENOMIC DNA]</scope>
    <source>
        <strain evidence="5 6">DSM 17029</strain>
    </source>
</reference>
<feature type="compositionally biased region" description="Polar residues" evidence="2">
    <location>
        <begin position="189"/>
        <end position="204"/>
    </location>
</feature>
<dbReference type="InterPro" id="IPR013783">
    <property type="entry name" value="Ig-like_fold"/>
</dbReference>
<feature type="domain" description="Pesticidal crystal protein Cry22Aa Ig-like" evidence="4">
    <location>
        <begin position="116"/>
        <end position="179"/>
    </location>
</feature>
<accession>A0A1L8RDZ6</accession>
<evidence type="ECO:0000313" key="5">
    <source>
        <dbReference type="EMBL" id="OJG17996.1"/>
    </source>
</evidence>
<dbReference type="Proteomes" id="UP000181884">
    <property type="component" value="Unassembled WGS sequence"/>
</dbReference>
<proteinExistence type="predicted"/>
<dbReference type="EMBL" id="JXKH01000005">
    <property type="protein sequence ID" value="OJG17996.1"/>
    <property type="molecule type" value="Genomic_DNA"/>
</dbReference>
<feature type="region of interest" description="Disordered" evidence="2">
    <location>
        <begin position="182"/>
        <end position="228"/>
    </location>
</feature>